<comment type="caution">
    <text evidence="2">The sequence shown here is derived from an EMBL/GenBank/DDBJ whole genome shotgun (WGS) entry which is preliminary data.</text>
</comment>
<feature type="transmembrane region" description="Helical" evidence="1">
    <location>
        <begin position="382"/>
        <end position="401"/>
    </location>
</feature>
<feature type="transmembrane region" description="Helical" evidence="1">
    <location>
        <begin position="167"/>
        <end position="196"/>
    </location>
</feature>
<evidence type="ECO:0000313" key="2">
    <source>
        <dbReference type="EMBL" id="OGC13360.1"/>
    </source>
</evidence>
<dbReference type="EMBL" id="MEUA01000057">
    <property type="protein sequence ID" value="OGC13360.1"/>
    <property type="molecule type" value="Genomic_DNA"/>
</dbReference>
<keyword evidence="1" id="KW-1133">Transmembrane helix</keyword>
<feature type="transmembrane region" description="Helical" evidence="1">
    <location>
        <begin position="136"/>
        <end position="155"/>
    </location>
</feature>
<feature type="transmembrane region" description="Helical" evidence="1">
    <location>
        <begin position="274"/>
        <end position="302"/>
    </location>
</feature>
<feature type="transmembrane region" description="Helical" evidence="1">
    <location>
        <begin position="351"/>
        <end position="370"/>
    </location>
</feature>
<evidence type="ECO:0008006" key="4">
    <source>
        <dbReference type="Google" id="ProtNLM"/>
    </source>
</evidence>
<feature type="transmembrane region" description="Helical" evidence="1">
    <location>
        <begin position="83"/>
        <end position="102"/>
    </location>
</feature>
<dbReference type="AlphaFoldDB" id="A0A1F4RYW3"/>
<proteinExistence type="predicted"/>
<keyword evidence="1" id="KW-0472">Membrane</keyword>
<organism evidence="2 3">
    <name type="scientific">candidate division WOR-1 bacterium RIFOXYB2_FULL_36_35</name>
    <dbReference type="NCBI Taxonomy" id="1802578"/>
    <lineage>
        <taxon>Bacteria</taxon>
        <taxon>Bacillati</taxon>
        <taxon>Saganbacteria</taxon>
    </lineage>
</organism>
<evidence type="ECO:0000256" key="1">
    <source>
        <dbReference type="SAM" id="Phobius"/>
    </source>
</evidence>
<dbReference type="Proteomes" id="UP000177905">
    <property type="component" value="Unassembled WGS sequence"/>
</dbReference>
<feature type="transmembrane region" description="Helical" evidence="1">
    <location>
        <begin position="247"/>
        <end position="268"/>
    </location>
</feature>
<feature type="transmembrane region" description="Helical" evidence="1">
    <location>
        <begin position="114"/>
        <end position="130"/>
    </location>
</feature>
<name>A0A1F4RYW3_UNCSA</name>
<gene>
    <name evidence="2" type="ORF">A2290_02525</name>
</gene>
<sequence length="422" mass="49596">MGALKNVFLNFRIQVLLLAALIIAFWYPVCFNNEFFYDDWEYINTFQNNGANFAYFLKPINEHFMPLSKLIFFMMFKSFNLNIFPYMIFTVLFHVLLCFTVLSFFRLVFGGEKISTFLLALFFALNTTYYEVLHWFSSVNFSLVLFFLVGTLFLFHKAFMDKSKKMYILSLITSFFVPMNFSMGFLGIVFLFLYSFWGLKDKGSLSEKIKRVLPYFFVWIVYLVFYLIFSLQSILNKPETAPDLTFNLIKILSLSFLGFLGMLLKLFGFNFPLVFPYTIGLTILLIFVSLVFALFSFLYFVLNKKFERIPFFAKSKMILFAFTSIFLCYVVLGITRGSLGAGSIMGWGRYHYFPLFFLSFLLGAVYPRFIAIFSKIFNERRLKFFLLILFIIFLLNNFILIRQKSESPIRTEGKLPAAYFVV</sequence>
<keyword evidence="1" id="KW-0812">Transmembrane</keyword>
<feature type="transmembrane region" description="Helical" evidence="1">
    <location>
        <begin position="7"/>
        <end position="27"/>
    </location>
</feature>
<feature type="transmembrane region" description="Helical" evidence="1">
    <location>
        <begin position="318"/>
        <end position="339"/>
    </location>
</feature>
<reference evidence="2 3" key="1">
    <citation type="journal article" date="2016" name="Nat. Commun.">
        <title>Thousands of microbial genomes shed light on interconnected biogeochemical processes in an aquifer system.</title>
        <authorList>
            <person name="Anantharaman K."/>
            <person name="Brown C.T."/>
            <person name="Hug L.A."/>
            <person name="Sharon I."/>
            <person name="Castelle C.J."/>
            <person name="Probst A.J."/>
            <person name="Thomas B.C."/>
            <person name="Singh A."/>
            <person name="Wilkins M.J."/>
            <person name="Karaoz U."/>
            <person name="Brodie E.L."/>
            <person name="Williams K.H."/>
            <person name="Hubbard S.S."/>
            <person name="Banfield J.F."/>
        </authorList>
    </citation>
    <scope>NUCLEOTIDE SEQUENCE [LARGE SCALE GENOMIC DNA]</scope>
</reference>
<evidence type="ECO:0000313" key="3">
    <source>
        <dbReference type="Proteomes" id="UP000177905"/>
    </source>
</evidence>
<accession>A0A1F4RYW3</accession>
<feature type="transmembrane region" description="Helical" evidence="1">
    <location>
        <begin position="216"/>
        <end position="235"/>
    </location>
</feature>
<protein>
    <recommendedName>
        <fullName evidence="4">Glycosyltransferase RgtA/B/C/D-like domain-containing protein</fullName>
    </recommendedName>
</protein>